<dbReference type="Proteomes" id="UP001304769">
    <property type="component" value="Unassembled WGS sequence"/>
</dbReference>
<dbReference type="EMBL" id="JAYGGQ010000014">
    <property type="protein sequence ID" value="MEA5456431.1"/>
    <property type="molecule type" value="Genomic_DNA"/>
</dbReference>
<evidence type="ECO:0000256" key="6">
    <source>
        <dbReference type="ARBA" id="ARBA00023235"/>
    </source>
</evidence>
<evidence type="ECO:0000256" key="1">
    <source>
        <dbReference type="ARBA" id="ARBA00000213"/>
    </source>
</evidence>
<accession>A0ABU5TAE4</accession>
<dbReference type="Pfam" id="PF01028">
    <property type="entry name" value="Topoisom_I"/>
    <property type="match status" value="1"/>
</dbReference>
<dbReference type="EC" id="5.6.2.1" evidence="3"/>
<dbReference type="Gene3D" id="3.90.15.10">
    <property type="entry name" value="Topoisomerase I, Chain A, domain 3"/>
    <property type="match status" value="1"/>
</dbReference>
<dbReference type="Pfam" id="PF21338">
    <property type="entry name" value="Top1B_N_bact"/>
    <property type="match status" value="1"/>
</dbReference>
<feature type="domain" description="DNA topoisomerase I catalytic core eukaryotic-type" evidence="7">
    <location>
        <begin position="85"/>
        <end position="288"/>
    </location>
</feature>
<dbReference type="InterPro" id="IPR001631">
    <property type="entry name" value="TopoI"/>
</dbReference>
<comment type="catalytic activity">
    <reaction evidence="1">
        <text>ATP-independent breakage of single-stranded DNA, followed by passage and rejoining.</text>
        <dbReference type="EC" id="5.6.2.1"/>
    </reaction>
</comment>
<feature type="domain" description="DNA topoisomerase IB N-terminal" evidence="8">
    <location>
        <begin position="25"/>
        <end position="73"/>
    </location>
</feature>
<dbReference type="Gene3D" id="3.30.66.10">
    <property type="entry name" value="DNA topoisomerase I domain"/>
    <property type="match status" value="1"/>
</dbReference>
<comment type="caution">
    <text evidence="9">The sequence shown here is derived from an EMBL/GenBank/DDBJ whole genome shotgun (WGS) entry which is preliminary data.</text>
</comment>
<protein>
    <recommendedName>
        <fullName evidence="3">DNA topoisomerase</fullName>
        <ecNumber evidence="3">5.6.2.1</ecNumber>
    </recommendedName>
</protein>
<proteinExistence type="inferred from homology"/>
<sequence length="318" mass="34682">MARPRRSRVHPSLRAAWTRRRAGRGFAYADESGSPVRAAGDLERIRSLAIPPAWQHVRIAASPRARLQASGIDAAGRTQYLYNAAWRSRQEARKFTRALELAHRLPQMRRAVTRDLRGRRGARNQALAAAVRLVDRTGIRVGGRRYARTNGTFGVITVQRRHVTLDGDRIAFKFPGKSGAVWGVDLRDADLARYLAALPDGGPRRPAIGYDDGAGFQRIGAAALNDYVRQIAGIGVSVKDLRTWRGTAAAAESLARSLSAGIPADVAWKRAVEAAAAWLNNTPAVARSSYVDPRLLDAYRHGEAATTDRAIAALLDRG</sequence>
<dbReference type="SUPFAM" id="SSF56349">
    <property type="entry name" value="DNA breaking-rejoining enzymes"/>
    <property type="match status" value="1"/>
</dbReference>
<evidence type="ECO:0000313" key="10">
    <source>
        <dbReference type="Proteomes" id="UP001304769"/>
    </source>
</evidence>
<dbReference type="InterPro" id="IPR014711">
    <property type="entry name" value="TopoI_cat_a-hlx-sub_euk"/>
</dbReference>
<keyword evidence="5" id="KW-0238">DNA-binding</keyword>
<evidence type="ECO:0000256" key="2">
    <source>
        <dbReference type="ARBA" id="ARBA00006645"/>
    </source>
</evidence>
<comment type="similarity">
    <text evidence="2">Belongs to the type IB topoisomerase family.</text>
</comment>
<keyword evidence="4" id="KW-0799">Topoisomerase</keyword>
<dbReference type="InterPro" id="IPR035447">
    <property type="entry name" value="DNA_topo_I_N_sf"/>
</dbReference>
<dbReference type="SUPFAM" id="SSF55869">
    <property type="entry name" value="DNA topoisomerase I domain"/>
    <property type="match status" value="1"/>
</dbReference>
<gene>
    <name evidence="9" type="ORF">SPF06_16995</name>
</gene>
<evidence type="ECO:0000256" key="5">
    <source>
        <dbReference type="ARBA" id="ARBA00023125"/>
    </source>
</evidence>
<reference evidence="9 10" key="1">
    <citation type="submission" date="2023-12" db="EMBL/GenBank/DDBJ databases">
        <title>Sinomonas terricola sp. nov, isolated from litchi orchard soil in Guangdong, PR China.</title>
        <authorList>
            <person name="Jiaxin W."/>
            <person name="Yang Z."/>
            <person name="Honghui Z."/>
        </authorList>
    </citation>
    <scope>NUCLEOTIDE SEQUENCE [LARGE SCALE GENOMIC DNA]</scope>
    <source>
        <strain evidence="9 10">JGH33</strain>
    </source>
</reference>
<dbReference type="Gene3D" id="1.10.132.120">
    <property type="match status" value="1"/>
</dbReference>
<dbReference type="InterPro" id="IPR011010">
    <property type="entry name" value="DNA_brk_join_enz"/>
</dbReference>
<dbReference type="RefSeq" id="WP_323280322.1">
    <property type="nucleotide sequence ID" value="NZ_JAYGGQ010000014.1"/>
</dbReference>
<evidence type="ECO:0000256" key="3">
    <source>
        <dbReference type="ARBA" id="ARBA00012891"/>
    </source>
</evidence>
<organism evidence="9 10">
    <name type="scientific">Sinomonas terricola</name>
    <dbReference type="NCBI Taxonomy" id="3110330"/>
    <lineage>
        <taxon>Bacteria</taxon>
        <taxon>Bacillati</taxon>
        <taxon>Actinomycetota</taxon>
        <taxon>Actinomycetes</taxon>
        <taxon>Micrococcales</taxon>
        <taxon>Micrococcaceae</taxon>
        <taxon>Sinomonas</taxon>
    </lineage>
</organism>
<evidence type="ECO:0000256" key="4">
    <source>
        <dbReference type="ARBA" id="ARBA00023029"/>
    </source>
</evidence>
<dbReference type="InterPro" id="IPR013500">
    <property type="entry name" value="TopoI_cat_euk"/>
</dbReference>
<evidence type="ECO:0000313" key="9">
    <source>
        <dbReference type="EMBL" id="MEA5456431.1"/>
    </source>
</evidence>
<dbReference type="PROSITE" id="PS52038">
    <property type="entry name" value="TOPO_IB_2"/>
    <property type="match status" value="1"/>
</dbReference>
<evidence type="ECO:0000259" key="7">
    <source>
        <dbReference type="Pfam" id="PF01028"/>
    </source>
</evidence>
<dbReference type="InterPro" id="IPR049331">
    <property type="entry name" value="Top1B_N_bact"/>
</dbReference>
<evidence type="ECO:0000259" key="8">
    <source>
        <dbReference type="Pfam" id="PF21338"/>
    </source>
</evidence>
<keyword evidence="6" id="KW-0413">Isomerase</keyword>
<keyword evidence="10" id="KW-1185">Reference proteome</keyword>
<name>A0ABU5TAE4_9MICC</name>
<dbReference type="PRINTS" id="PR00416">
    <property type="entry name" value="EUTPISMRASEI"/>
</dbReference>